<name>A0A8T2TSI0_CERRI</name>
<dbReference type="Proteomes" id="UP000825935">
    <property type="component" value="Chromosome 11"/>
</dbReference>
<proteinExistence type="predicted"/>
<keyword evidence="2" id="KW-1185">Reference proteome</keyword>
<evidence type="ECO:0000313" key="1">
    <source>
        <dbReference type="EMBL" id="KAH7424374.1"/>
    </source>
</evidence>
<gene>
    <name evidence="1" type="ORF">KP509_11G005000</name>
</gene>
<dbReference type="AlphaFoldDB" id="A0A8T2TSI0"/>
<comment type="caution">
    <text evidence="1">The sequence shown here is derived from an EMBL/GenBank/DDBJ whole genome shotgun (WGS) entry which is preliminary data.</text>
</comment>
<organism evidence="1 2">
    <name type="scientific">Ceratopteris richardii</name>
    <name type="common">Triangle waterfern</name>
    <dbReference type="NCBI Taxonomy" id="49495"/>
    <lineage>
        <taxon>Eukaryota</taxon>
        <taxon>Viridiplantae</taxon>
        <taxon>Streptophyta</taxon>
        <taxon>Embryophyta</taxon>
        <taxon>Tracheophyta</taxon>
        <taxon>Polypodiopsida</taxon>
        <taxon>Polypodiidae</taxon>
        <taxon>Polypodiales</taxon>
        <taxon>Pteridineae</taxon>
        <taxon>Pteridaceae</taxon>
        <taxon>Parkerioideae</taxon>
        <taxon>Ceratopteris</taxon>
    </lineage>
</organism>
<reference evidence="1" key="1">
    <citation type="submission" date="2021-08" db="EMBL/GenBank/DDBJ databases">
        <title>WGS assembly of Ceratopteris richardii.</title>
        <authorList>
            <person name="Marchant D.B."/>
            <person name="Chen G."/>
            <person name="Jenkins J."/>
            <person name="Shu S."/>
            <person name="Leebens-Mack J."/>
            <person name="Grimwood J."/>
            <person name="Schmutz J."/>
            <person name="Soltis P."/>
            <person name="Soltis D."/>
            <person name="Chen Z.-H."/>
        </authorList>
    </citation>
    <scope>NUCLEOTIDE SEQUENCE</scope>
    <source>
        <strain evidence="1">Whitten #5841</strain>
        <tissue evidence="1">Leaf</tissue>
    </source>
</reference>
<sequence length="204" mass="23614">MKNKNFGTNWYEYVLVRTVREVRTNLLVLVRVPTMAEVTDHHANSRCFFDFLRAKHLKLQISMLETDGGTLRDGNSIAAYCTEHFRNLFASSFKCDEAWFTIVQELLAFTPRPLDSHMAAACEKTISEEEVFMALKLLKNGKASGMDGITKEFVLAFWPFLKTLLREVCSEIWVEEKMPYSFKLGKIKLIPKLDVPRRIGDWRP</sequence>
<accession>A0A8T2TSI0</accession>
<evidence type="ECO:0000313" key="2">
    <source>
        <dbReference type="Proteomes" id="UP000825935"/>
    </source>
</evidence>
<dbReference type="EMBL" id="CM035416">
    <property type="protein sequence ID" value="KAH7424374.1"/>
    <property type="molecule type" value="Genomic_DNA"/>
</dbReference>
<dbReference type="OrthoDB" id="1938551at2759"/>
<protein>
    <submittedName>
        <fullName evidence="1">Uncharacterized protein</fullName>
    </submittedName>
</protein>